<dbReference type="OrthoDB" id="9808544at2"/>
<dbReference type="PANTHER" id="PTHR30163">
    <property type="entry name" value="MEMBRANE-BOUND LYTIC MUREIN TRANSGLYCOSYLASE B"/>
    <property type="match status" value="1"/>
</dbReference>
<keyword evidence="4" id="KW-1185">Reference proteome</keyword>
<dbReference type="PROSITE" id="PS51257">
    <property type="entry name" value="PROKAR_LIPOPROTEIN"/>
    <property type="match status" value="1"/>
</dbReference>
<dbReference type="FunFam" id="1.10.8.350:FF:000001">
    <property type="entry name" value="Lytic murein transglycosylase B"/>
    <property type="match status" value="1"/>
</dbReference>
<dbReference type="NCBIfam" id="TIGR02283">
    <property type="entry name" value="MltB_2"/>
    <property type="match status" value="1"/>
</dbReference>
<accession>A0A2M8IWG0</accession>
<sequence>MRLTRRTAVLGLAATALSACMPGAAPAPGATFRPAPNPAFDAWVAGFRARALARGITPATFDAAFRGVGYLPAVVERDRNQTESTRTLEDYLAIAASDERVSKGRAALARHQATLDAVAGRYGVPAHVVTAVWGLESFYGERRGAVPVISATATLAFDGRRGAFFEDQLIAALRILQNGDITPARMTGSWAGAMGHTQFIPTSYIAYAVDFDGDGRRDIWSDNPVDALASAASYLARSGWVRGQPWGIEVVLPEGFDLASAARGNRRSVASWAALGVVPA</sequence>
<dbReference type="EMBL" id="PGTB01000135">
    <property type="protein sequence ID" value="PJE34844.1"/>
    <property type="molecule type" value="Genomic_DNA"/>
</dbReference>
<dbReference type="InterPro" id="IPR011970">
    <property type="entry name" value="MltB_2"/>
</dbReference>
<dbReference type="AlphaFoldDB" id="A0A2M8IWG0"/>
<evidence type="ECO:0000259" key="2">
    <source>
        <dbReference type="Pfam" id="PF13406"/>
    </source>
</evidence>
<evidence type="ECO:0000256" key="1">
    <source>
        <dbReference type="SAM" id="SignalP"/>
    </source>
</evidence>
<dbReference type="InterPro" id="IPR043426">
    <property type="entry name" value="MltB-like"/>
</dbReference>
<evidence type="ECO:0000313" key="3">
    <source>
        <dbReference type="EMBL" id="PJE34844.1"/>
    </source>
</evidence>
<dbReference type="RefSeq" id="WP_100164233.1">
    <property type="nucleotide sequence ID" value="NZ_PGTB01000135.1"/>
</dbReference>
<evidence type="ECO:0000313" key="4">
    <source>
        <dbReference type="Proteomes" id="UP000231553"/>
    </source>
</evidence>
<feature type="signal peptide" evidence="1">
    <location>
        <begin position="1"/>
        <end position="27"/>
    </location>
</feature>
<organism evidence="3 4">
    <name type="scientific">Pseudooceanicola lipolyticus</name>
    <dbReference type="NCBI Taxonomy" id="2029104"/>
    <lineage>
        <taxon>Bacteria</taxon>
        <taxon>Pseudomonadati</taxon>
        <taxon>Pseudomonadota</taxon>
        <taxon>Alphaproteobacteria</taxon>
        <taxon>Rhodobacterales</taxon>
        <taxon>Paracoccaceae</taxon>
        <taxon>Pseudooceanicola</taxon>
    </lineage>
</organism>
<reference evidence="3 4" key="1">
    <citation type="journal article" date="2018" name="Int. J. Syst. Evol. Microbiol.">
        <title>Pseudooceanicola lipolyticus sp. nov., a marine alphaproteobacterium, reclassification of Oceanicola flagellatus as Pseudooceanicola flagellatus comb. nov. and emended description of the genus Pseudooceanicola.</title>
        <authorList>
            <person name="Huang M.-M."/>
            <person name="Guo L.-L."/>
            <person name="Wu Y.-H."/>
            <person name="Lai Q.-L."/>
            <person name="Shao Z.-Z."/>
            <person name="Wang C.-S."/>
            <person name="Wu M."/>
            <person name="Xu X.-W."/>
        </authorList>
    </citation>
    <scope>NUCLEOTIDE SEQUENCE [LARGE SCALE GENOMIC DNA]</scope>
    <source>
        <strain evidence="3 4">157</strain>
    </source>
</reference>
<dbReference type="GO" id="GO:0008933">
    <property type="term" value="F:peptidoglycan lytic transglycosylase activity"/>
    <property type="evidence" value="ECO:0007669"/>
    <property type="project" value="TreeGrafter"/>
</dbReference>
<proteinExistence type="predicted"/>
<dbReference type="InterPro" id="IPR006311">
    <property type="entry name" value="TAT_signal"/>
</dbReference>
<feature type="chain" id="PRO_5014747373" evidence="1">
    <location>
        <begin position="28"/>
        <end position="280"/>
    </location>
</feature>
<dbReference type="Pfam" id="PF13406">
    <property type="entry name" value="SLT_2"/>
    <property type="match status" value="1"/>
</dbReference>
<gene>
    <name evidence="3" type="ORF">CVM52_20240</name>
</gene>
<keyword evidence="1" id="KW-0732">Signal</keyword>
<dbReference type="PROSITE" id="PS51318">
    <property type="entry name" value="TAT"/>
    <property type="match status" value="1"/>
</dbReference>
<dbReference type="PANTHER" id="PTHR30163:SF8">
    <property type="entry name" value="LYTIC MUREIN TRANSGLYCOSYLASE"/>
    <property type="match status" value="1"/>
</dbReference>
<dbReference type="GO" id="GO:0009253">
    <property type="term" value="P:peptidoglycan catabolic process"/>
    <property type="evidence" value="ECO:0007669"/>
    <property type="project" value="TreeGrafter"/>
</dbReference>
<dbReference type="Proteomes" id="UP000231553">
    <property type="component" value="Unassembled WGS sequence"/>
</dbReference>
<protein>
    <submittedName>
        <fullName evidence="3">Lytic murein transglycosylase</fullName>
    </submittedName>
</protein>
<feature type="domain" description="Transglycosylase SLT" evidence="2">
    <location>
        <begin position="40"/>
        <end position="279"/>
    </location>
</feature>
<dbReference type="SUPFAM" id="SSF53955">
    <property type="entry name" value="Lysozyme-like"/>
    <property type="match status" value="1"/>
</dbReference>
<dbReference type="InterPro" id="IPR023346">
    <property type="entry name" value="Lysozyme-like_dom_sf"/>
</dbReference>
<dbReference type="InterPro" id="IPR031304">
    <property type="entry name" value="SLT_2"/>
</dbReference>
<feature type="non-terminal residue" evidence="3">
    <location>
        <position position="280"/>
    </location>
</feature>
<dbReference type="Gene3D" id="1.10.8.350">
    <property type="entry name" value="Bacterial muramidase"/>
    <property type="match status" value="1"/>
</dbReference>
<name>A0A2M8IWG0_9RHOB</name>
<comment type="caution">
    <text evidence="3">The sequence shown here is derived from an EMBL/GenBank/DDBJ whole genome shotgun (WGS) entry which is preliminary data.</text>
</comment>